<comment type="caution">
    <text evidence="5">The sequence shown here is derived from an EMBL/GenBank/DDBJ whole genome shotgun (WGS) entry which is preliminary data.</text>
</comment>
<sequence>MSTASVPQQPVILGADVSSEGAQAQRIPLRRIRCRMCRQQLAGREQILQHGRDAVPLEPLNESVSEEGEGEGAARVALDPVEEATKPILTNPACSGYFVEPLKWMDHFLQNGETSGKIICPNQRCKAKLGNFDWVGMECGCQEWVIPGFCITRSKVDEVTIS</sequence>
<gene>
    <name evidence="5" type="ORF">FA13DRAFT_305188</name>
</gene>
<dbReference type="EMBL" id="QPFP01000168">
    <property type="protein sequence ID" value="TEB19851.1"/>
    <property type="molecule type" value="Genomic_DNA"/>
</dbReference>
<evidence type="ECO:0000256" key="3">
    <source>
        <dbReference type="ARBA" id="ARBA00022801"/>
    </source>
</evidence>
<dbReference type="GO" id="GO:0008138">
    <property type="term" value="F:protein tyrosine/serine/threonine phosphatase activity"/>
    <property type="evidence" value="ECO:0007669"/>
    <property type="project" value="TreeGrafter"/>
</dbReference>
<organism evidence="5 6">
    <name type="scientific">Coprinellus micaceus</name>
    <name type="common">Glistening ink-cap mushroom</name>
    <name type="synonym">Coprinus micaceus</name>
    <dbReference type="NCBI Taxonomy" id="71717"/>
    <lineage>
        <taxon>Eukaryota</taxon>
        <taxon>Fungi</taxon>
        <taxon>Dikarya</taxon>
        <taxon>Basidiomycota</taxon>
        <taxon>Agaricomycotina</taxon>
        <taxon>Agaricomycetes</taxon>
        <taxon>Agaricomycetidae</taxon>
        <taxon>Agaricales</taxon>
        <taxon>Agaricineae</taxon>
        <taxon>Psathyrellaceae</taxon>
        <taxon>Coprinellus</taxon>
    </lineage>
</organism>
<keyword evidence="3" id="KW-0378">Hydrolase</keyword>
<dbReference type="GO" id="GO:0005634">
    <property type="term" value="C:nucleus"/>
    <property type="evidence" value="ECO:0007669"/>
    <property type="project" value="TreeGrafter"/>
</dbReference>
<keyword evidence="4" id="KW-0904">Protein phosphatase</keyword>
<evidence type="ECO:0000256" key="4">
    <source>
        <dbReference type="ARBA" id="ARBA00022912"/>
    </source>
</evidence>
<evidence type="ECO:0000313" key="5">
    <source>
        <dbReference type="EMBL" id="TEB19851.1"/>
    </source>
</evidence>
<name>A0A4Y7SDK7_COPMI</name>
<dbReference type="AlphaFoldDB" id="A0A4Y7SDK7"/>
<dbReference type="Proteomes" id="UP000298030">
    <property type="component" value="Unassembled WGS sequence"/>
</dbReference>
<dbReference type="PANTHER" id="PTHR45848">
    <property type="entry name" value="DUAL SPECIFICITY PROTEIN PHOSPHATASE 12 FAMILY MEMBER"/>
    <property type="match status" value="1"/>
</dbReference>
<dbReference type="PANTHER" id="PTHR45848:SF4">
    <property type="entry name" value="DUAL SPECIFICITY PROTEIN PHOSPHATASE 12"/>
    <property type="match status" value="1"/>
</dbReference>
<protein>
    <recommendedName>
        <fullName evidence="2">protein-tyrosine-phosphatase</fullName>
        <ecNumber evidence="2">3.1.3.48</ecNumber>
    </recommendedName>
</protein>
<dbReference type="GO" id="GO:0004725">
    <property type="term" value="F:protein tyrosine phosphatase activity"/>
    <property type="evidence" value="ECO:0007669"/>
    <property type="project" value="UniProtKB-EC"/>
</dbReference>
<evidence type="ECO:0000256" key="2">
    <source>
        <dbReference type="ARBA" id="ARBA00013064"/>
    </source>
</evidence>
<dbReference type="STRING" id="71717.A0A4Y7SDK7"/>
<evidence type="ECO:0000313" key="6">
    <source>
        <dbReference type="Proteomes" id="UP000298030"/>
    </source>
</evidence>
<proteinExistence type="inferred from homology"/>
<reference evidence="5 6" key="1">
    <citation type="journal article" date="2019" name="Nat. Ecol. Evol.">
        <title>Megaphylogeny resolves global patterns of mushroom evolution.</title>
        <authorList>
            <person name="Varga T."/>
            <person name="Krizsan K."/>
            <person name="Foldi C."/>
            <person name="Dima B."/>
            <person name="Sanchez-Garcia M."/>
            <person name="Sanchez-Ramirez S."/>
            <person name="Szollosi G.J."/>
            <person name="Szarkandi J.G."/>
            <person name="Papp V."/>
            <person name="Albert L."/>
            <person name="Andreopoulos W."/>
            <person name="Angelini C."/>
            <person name="Antonin V."/>
            <person name="Barry K.W."/>
            <person name="Bougher N.L."/>
            <person name="Buchanan P."/>
            <person name="Buyck B."/>
            <person name="Bense V."/>
            <person name="Catcheside P."/>
            <person name="Chovatia M."/>
            <person name="Cooper J."/>
            <person name="Damon W."/>
            <person name="Desjardin D."/>
            <person name="Finy P."/>
            <person name="Geml J."/>
            <person name="Haridas S."/>
            <person name="Hughes K."/>
            <person name="Justo A."/>
            <person name="Karasinski D."/>
            <person name="Kautmanova I."/>
            <person name="Kiss B."/>
            <person name="Kocsube S."/>
            <person name="Kotiranta H."/>
            <person name="LaButti K.M."/>
            <person name="Lechner B.E."/>
            <person name="Liimatainen K."/>
            <person name="Lipzen A."/>
            <person name="Lukacs Z."/>
            <person name="Mihaltcheva S."/>
            <person name="Morgado L.N."/>
            <person name="Niskanen T."/>
            <person name="Noordeloos M.E."/>
            <person name="Ohm R.A."/>
            <person name="Ortiz-Santana B."/>
            <person name="Ovrebo C."/>
            <person name="Racz N."/>
            <person name="Riley R."/>
            <person name="Savchenko A."/>
            <person name="Shiryaev A."/>
            <person name="Soop K."/>
            <person name="Spirin V."/>
            <person name="Szebenyi C."/>
            <person name="Tomsovsky M."/>
            <person name="Tulloss R.E."/>
            <person name="Uehling J."/>
            <person name="Grigoriev I.V."/>
            <person name="Vagvolgyi C."/>
            <person name="Papp T."/>
            <person name="Martin F.M."/>
            <person name="Miettinen O."/>
            <person name="Hibbett D.S."/>
            <person name="Nagy L.G."/>
        </authorList>
    </citation>
    <scope>NUCLEOTIDE SEQUENCE [LARGE SCALE GENOMIC DNA]</scope>
    <source>
        <strain evidence="5 6">FP101781</strain>
    </source>
</reference>
<dbReference type="EC" id="3.1.3.48" evidence="2"/>
<comment type="similarity">
    <text evidence="1">Belongs to the protein-tyrosine phosphatase family. Non-receptor class dual specificity subfamily.</text>
</comment>
<evidence type="ECO:0000256" key="1">
    <source>
        <dbReference type="ARBA" id="ARBA00008601"/>
    </source>
</evidence>
<dbReference type="OrthoDB" id="2017893at2759"/>
<accession>A0A4Y7SDK7</accession>
<keyword evidence="6" id="KW-1185">Reference proteome</keyword>